<comment type="caution">
    <text evidence="2">The sequence shown here is derived from an EMBL/GenBank/DDBJ whole genome shotgun (WGS) entry which is preliminary data.</text>
</comment>
<evidence type="ECO:0000313" key="3">
    <source>
        <dbReference type="Proteomes" id="UP000663853"/>
    </source>
</evidence>
<gene>
    <name evidence="2" type="ORF">RDB_LOCUS166081</name>
</gene>
<accession>A0A8H3HMK8</accession>
<dbReference type="AlphaFoldDB" id="A0A8H3HMK8"/>
<dbReference type="EMBL" id="CAJMXA010003976">
    <property type="protein sequence ID" value="CAE6529822.1"/>
    <property type="molecule type" value="Genomic_DNA"/>
</dbReference>
<name>A0A8H3HMK8_9AGAM</name>
<protein>
    <recommendedName>
        <fullName evidence="4">Transmembrane protein</fullName>
    </recommendedName>
</protein>
<keyword evidence="1" id="KW-0732">Signal</keyword>
<evidence type="ECO:0008006" key="4">
    <source>
        <dbReference type="Google" id="ProtNLM"/>
    </source>
</evidence>
<evidence type="ECO:0000313" key="2">
    <source>
        <dbReference type="EMBL" id="CAE6529822.1"/>
    </source>
</evidence>
<sequence length="193" mass="20304">MHAFSRLTSFILFVLSLSIFAHALPAPGATGALSTRDAKCDSLANVLVDLKAKVDVCVSVMIKSDALADVTPQLDLIVGHVETCARDIVAIGQVNDADDVVKLDIAAKVAAIIAVIVKACLKLTVKFGIEVLLELFVKIDAALKLLTVNIGVCIDGIVISISKIVLATCAHIIVKLDFKLCAEALAFVDIGLN</sequence>
<dbReference type="Proteomes" id="UP000663853">
    <property type="component" value="Unassembled WGS sequence"/>
</dbReference>
<proteinExistence type="predicted"/>
<reference evidence="2" key="1">
    <citation type="submission" date="2021-01" db="EMBL/GenBank/DDBJ databases">
        <authorList>
            <person name="Kaushik A."/>
        </authorList>
    </citation>
    <scope>NUCLEOTIDE SEQUENCE</scope>
    <source>
        <strain evidence="2">AG6-10EEA</strain>
    </source>
</reference>
<organism evidence="2 3">
    <name type="scientific">Rhizoctonia solani</name>
    <dbReference type="NCBI Taxonomy" id="456999"/>
    <lineage>
        <taxon>Eukaryota</taxon>
        <taxon>Fungi</taxon>
        <taxon>Dikarya</taxon>
        <taxon>Basidiomycota</taxon>
        <taxon>Agaricomycotina</taxon>
        <taxon>Agaricomycetes</taxon>
        <taxon>Cantharellales</taxon>
        <taxon>Ceratobasidiaceae</taxon>
        <taxon>Rhizoctonia</taxon>
    </lineage>
</organism>
<feature type="chain" id="PRO_5034730228" description="Transmembrane protein" evidence="1">
    <location>
        <begin position="24"/>
        <end position="193"/>
    </location>
</feature>
<feature type="signal peptide" evidence="1">
    <location>
        <begin position="1"/>
        <end position="23"/>
    </location>
</feature>
<evidence type="ECO:0000256" key="1">
    <source>
        <dbReference type="SAM" id="SignalP"/>
    </source>
</evidence>